<dbReference type="EMBL" id="MDYQ01000626">
    <property type="protein sequence ID" value="PRP73333.1"/>
    <property type="molecule type" value="Genomic_DNA"/>
</dbReference>
<reference evidence="2 3" key="1">
    <citation type="journal article" date="2018" name="Genome Biol. Evol.">
        <title>Multiple Roots of Fruiting Body Formation in Amoebozoa.</title>
        <authorList>
            <person name="Hillmann F."/>
            <person name="Forbes G."/>
            <person name="Novohradska S."/>
            <person name="Ferling I."/>
            <person name="Riege K."/>
            <person name="Groth M."/>
            <person name="Westermann M."/>
            <person name="Marz M."/>
            <person name="Spaller T."/>
            <person name="Winckler T."/>
            <person name="Schaap P."/>
            <person name="Glockner G."/>
        </authorList>
    </citation>
    <scope>NUCLEOTIDE SEQUENCE [LARGE SCALE GENOMIC DNA]</scope>
    <source>
        <strain evidence="2 3">Jena</strain>
    </source>
</reference>
<proteinExistence type="predicted"/>
<comment type="caution">
    <text evidence="2">The sequence shown here is derived from an EMBL/GenBank/DDBJ whole genome shotgun (WGS) entry which is preliminary data.</text>
</comment>
<dbReference type="InParanoid" id="A0A2P6MNQ2"/>
<dbReference type="AlphaFoldDB" id="A0A2P6MNQ2"/>
<protein>
    <submittedName>
        <fullName evidence="2">Uncharacterized protein</fullName>
    </submittedName>
</protein>
<dbReference type="Proteomes" id="UP000241769">
    <property type="component" value="Unassembled WGS sequence"/>
</dbReference>
<name>A0A2P6MNQ2_9EUKA</name>
<sequence length="110" mass="12740">MECPTQLTIKNVKKRSQPTFERKTRYCIPTDFPLPVAYVQFLFIPQTAVVLLNVFIPNPVYTRIEQKIRSDATNLNGAVSSSVHYSARLLSRFLHTEELDMQKQDRLVNL</sequence>
<keyword evidence="1" id="KW-1133">Transmembrane helix</keyword>
<organism evidence="2 3">
    <name type="scientific">Planoprotostelium fungivorum</name>
    <dbReference type="NCBI Taxonomy" id="1890364"/>
    <lineage>
        <taxon>Eukaryota</taxon>
        <taxon>Amoebozoa</taxon>
        <taxon>Evosea</taxon>
        <taxon>Variosea</taxon>
        <taxon>Cavosteliida</taxon>
        <taxon>Cavosteliaceae</taxon>
        <taxon>Planoprotostelium</taxon>
    </lineage>
</organism>
<feature type="transmembrane region" description="Helical" evidence="1">
    <location>
        <begin position="38"/>
        <end position="56"/>
    </location>
</feature>
<accession>A0A2P6MNQ2</accession>
<keyword evidence="3" id="KW-1185">Reference proteome</keyword>
<evidence type="ECO:0000313" key="2">
    <source>
        <dbReference type="EMBL" id="PRP73333.1"/>
    </source>
</evidence>
<gene>
    <name evidence="2" type="ORF">PROFUN_16865</name>
</gene>
<evidence type="ECO:0000313" key="3">
    <source>
        <dbReference type="Proteomes" id="UP000241769"/>
    </source>
</evidence>
<keyword evidence="1" id="KW-0812">Transmembrane</keyword>
<evidence type="ECO:0000256" key="1">
    <source>
        <dbReference type="SAM" id="Phobius"/>
    </source>
</evidence>
<keyword evidence="1" id="KW-0472">Membrane</keyword>